<dbReference type="AlphaFoldDB" id="A0A7X9WH64"/>
<comment type="subunit">
    <text evidence="4">The glycine cleavage system is composed of four proteins: P, T, L and H. In this organism, the P 'protein' is a heterodimer of two subunits.</text>
</comment>
<dbReference type="Proteomes" id="UP000550736">
    <property type="component" value="Unassembled WGS sequence"/>
</dbReference>
<dbReference type="PANTHER" id="PTHR42806">
    <property type="entry name" value="GLYCINE CLEAVAGE SYSTEM P-PROTEIN"/>
    <property type="match status" value="1"/>
</dbReference>
<dbReference type="InterPro" id="IPR020581">
    <property type="entry name" value="GDC_P"/>
</dbReference>
<comment type="caution">
    <text evidence="7">The sequence shown here is derived from an EMBL/GenBank/DDBJ whole genome shotgun (WGS) entry which is preliminary data.</text>
</comment>
<dbReference type="InterPro" id="IPR015422">
    <property type="entry name" value="PyrdxlP-dep_Trfase_small"/>
</dbReference>
<accession>A0A7X9WH64</accession>
<dbReference type="GO" id="GO:0004375">
    <property type="term" value="F:glycine dehydrogenase (decarboxylating) activity"/>
    <property type="evidence" value="ECO:0007669"/>
    <property type="project" value="UniProtKB-EC"/>
</dbReference>
<evidence type="ECO:0000256" key="1">
    <source>
        <dbReference type="ARBA" id="ARBA00003788"/>
    </source>
</evidence>
<dbReference type="Proteomes" id="UP000538955">
    <property type="component" value="Unassembled WGS sequence"/>
</dbReference>
<keyword evidence="8" id="KW-1185">Reference proteome</keyword>
<evidence type="ECO:0000313" key="9">
    <source>
        <dbReference type="Proteomes" id="UP000550736"/>
    </source>
</evidence>
<dbReference type="Gene3D" id="3.40.640.10">
    <property type="entry name" value="Type I PLP-dependent aspartate aminotransferase-like (Major domain)"/>
    <property type="match status" value="1"/>
</dbReference>
<proteinExistence type="inferred from homology"/>
<feature type="domain" description="Glycine cleavage system P-protein N-terminal" evidence="5">
    <location>
        <begin position="3"/>
        <end position="441"/>
    </location>
</feature>
<dbReference type="InterPro" id="IPR015424">
    <property type="entry name" value="PyrdxlP-dep_Trfase"/>
</dbReference>
<dbReference type="HAMAP" id="MF_00712">
    <property type="entry name" value="GcvPA"/>
    <property type="match status" value="1"/>
</dbReference>
<evidence type="ECO:0000256" key="3">
    <source>
        <dbReference type="ARBA" id="ARBA00049026"/>
    </source>
</evidence>
<dbReference type="EMBL" id="JABBLX010000012">
    <property type="protein sequence ID" value="NMK97546.1"/>
    <property type="molecule type" value="Genomic_DNA"/>
</dbReference>
<organism evidence="7 9">
    <name type="scientific">Staphylococcus capitis</name>
    <dbReference type="NCBI Taxonomy" id="29388"/>
    <lineage>
        <taxon>Bacteria</taxon>
        <taxon>Bacillati</taxon>
        <taxon>Bacillota</taxon>
        <taxon>Bacilli</taxon>
        <taxon>Bacillales</taxon>
        <taxon>Staphylococcaceae</taxon>
        <taxon>Staphylococcus</taxon>
    </lineage>
</organism>
<dbReference type="Pfam" id="PF02347">
    <property type="entry name" value="GDC-P"/>
    <property type="match status" value="1"/>
</dbReference>
<dbReference type="InterPro" id="IPR049315">
    <property type="entry name" value="GDC-P_N"/>
</dbReference>
<dbReference type="GO" id="GO:0019464">
    <property type="term" value="P:glycine decarboxylation via glycine cleavage system"/>
    <property type="evidence" value="ECO:0007669"/>
    <property type="project" value="UniProtKB-UniRule"/>
</dbReference>
<evidence type="ECO:0000313" key="7">
    <source>
        <dbReference type="EMBL" id="NMK97546.1"/>
    </source>
</evidence>
<evidence type="ECO:0000256" key="4">
    <source>
        <dbReference type="HAMAP-Rule" id="MF_00712"/>
    </source>
</evidence>
<evidence type="ECO:0000256" key="2">
    <source>
        <dbReference type="ARBA" id="ARBA00023002"/>
    </source>
</evidence>
<protein>
    <recommendedName>
        <fullName evidence="4">Probable glycine dehydrogenase (decarboxylating) subunit 1</fullName>
        <ecNumber evidence="4">1.4.4.2</ecNumber>
    </recommendedName>
    <alternativeName>
        <fullName evidence="4">Glycine cleavage system P-protein subunit 1</fullName>
    </alternativeName>
    <alternativeName>
        <fullName evidence="4">Glycine decarboxylase subunit 1</fullName>
    </alternativeName>
    <alternativeName>
        <fullName evidence="4">Glycine dehydrogenase (aminomethyl-transferring) subunit 1</fullName>
    </alternativeName>
</protein>
<reference evidence="8 9" key="1">
    <citation type="submission" date="2020-04" db="EMBL/GenBank/DDBJ databases">
        <title>The Epidemiology and Molecular Characteristics of Linezolid-Resistant Staphylococcus capitis in Huashan Hospital, Shanghai.</title>
        <authorList>
            <person name="Ding L."/>
            <person name="Li P."/>
            <person name="Yang Y."/>
            <person name="Lin D."/>
            <person name="Xu X."/>
        </authorList>
    </citation>
    <scope>NUCLEOTIDE SEQUENCE [LARGE SCALE GENOMIC DNA]</scope>
    <source>
        <strain evidence="7 9">12-86</strain>
        <strain evidence="6 8">17-84</strain>
    </source>
</reference>
<gene>
    <name evidence="4" type="primary">gcvPA</name>
    <name evidence="7" type="ORF">HHM13_05495</name>
    <name evidence="6" type="ORF">HHM24_00565</name>
</gene>
<dbReference type="PANTHER" id="PTHR42806:SF1">
    <property type="entry name" value="GLYCINE DEHYDROGENASE (DECARBOXYLATING)"/>
    <property type="match status" value="1"/>
</dbReference>
<evidence type="ECO:0000313" key="8">
    <source>
        <dbReference type="Proteomes" id="UP000538955"/>
    </source>
</evidence>
<dbReference type="PIRSF" id="PIRSF006815">
    <property type="entry name" value="GcvPA"/>
    <property type="match status" value="1"/>
</dbReference>
<dbReference type="InterPro" id="IPR015421">
    <property type="entry name" value="PyrdxlP-dep_Trfase_major"/>
</dbReference>
<evidence type="ECO:0000259" key="5">
    <source>
        <dbReference type="Pfam" id="PF02347"/>
    </source>
</evidence>
<name>A0A7X9WH64_STACP</name>
<sequence>MSHRYIPLTDQDKQEMLDTIGAKSISELFGDIPADILLDRNLNIAKGEAETSLVRRLNLLANRNITKETHASFLGAGVYDHYAPAVVDAMISRSEFYTAYTPYQPEISQGELQAIFEFQTLICELTDMDVANSSMYDGMTSFAEACILAFSQTKKNKVVVSKGLHYQALQVLHTYAKTRKEFEVVEIDLNGTITDLQKLEQAIDDDTAAVAVQYPNFYGSIEDLEKINSFIADKKALFIVYANPLALGLLTPPGTFGADIVVGDTQPFGIPTQFGGPHCGYFATTKKLMRKVPGRLVGQTQDDEGNRGFVLTLQAREQHIRRDKATSNICSNQALNALASSIAMSALGKQGIYDIAVQNLKHANYAKQLFKHKGFEVLDGNSFNEFVVKFDEPIKEVNLKLADQGIIGGFDLSEVSDDFNNHMLVAVTELRTKEEIDNFVQKAGELNG</sequence>
<evidence type="ECO:0000313" key="6">
    <source>
        <dbReference type="EMBL" id="NMK53241.1"/>
    </source>
</evidence>
<keyword evidence="2 4" id="KW-0560">Oxidoreductase</keyword>
<dbReference type="RefSeq" id="WP_023350206.1">
    <property type="nucleotide sequence ID" value="NZ_CBCPJN010000001.1"/>
</dbReference>
<comment type="catalytic activity">
    <reaction evidence="3 4">
        <text>N(6)-[(R)-lipoyl]-L-lysyl-[glycine-cleavage complex H protein] + glycine + H(+) = N(6)-[(R)-S(8)-aminomethyldihydrolipoyl]-L-lysyl-[glycine-cleavage complex H protein] + CO2</text>
        <dbReference type="Rhea" id="RHEA:24304"/>
        <dbReference type="Rhea" id="RHEA-COMP:10494"/>
        <dbReference type="Rhea" id="RHEA-COMP:10495"/>
        <dbReference type="ChEBI" id="CHEBI:15378"/>
        <dbReference type="ChEBI" id="CHEBI:16526"/>
        <dbReference type="ChEBI" id="CHEBI:57305"/>
        <dbReference type="ChEBI" id="CHEBI:83099"/>
        <dbReference type="ChEBI" id="CHEBI:83143"/>
        <dbReference type="EC" id="1.4.4.2"/>
    </reaction>
</comment>
<dbReference type="GO" id="GO:0009116">
    <property type="term" value="P:nucleoside metabolic process"/>
    <property type="evidence" value="ECO:0007669"/>
    <property type="project" value="InterPro"/>
</dbReference>
<comment type="function">
    <text evidence="1 4">The glycine cleavage system catalyzes the degradation of glycine. The P protein binds the alpha-amino group of glycine through its pyridoxal phosphate cofactor; CO(2) is released and the remaining methylamine moiety is then transferred to the lipoamide cofactor of the H protein.</text>
</comment>
<comment type="similarity">
    <text evidence="4">Belongs to the GcvP family. N-terminal subunit subfamily.</text>
</comment>
<dbReference type="Gene3D" id="3.90.1150.10">
    <property type="entry name" value="Aspartate Aminotransferase, domain 1"/>
    <property type="match status" value="1"/>
</dbReference>
<dbReference type="NCBIfam" id="NF001696">
    <property type="entry name" value="PRK00451.1"/>
    <property type="match status" value="1"/>
</dbReference>
<dbReference type="EMBL" id="JABBMI010000001">
    <property type="protein sequence ID" value="NMK53241.1"/>
    <property type="molecule type" value="Genomic_DNA"/>
</dbReference>
<dbReference type="EC" id="1.4.4.2" evidence="4"/>
<dbReference type="InterPro" id="IPR023010">
    <property type="entry name" value="GcvPA"/>
</dbReference>
<dbReference type="SUPFAM" id="SSF53383">
    <property type="entry name" value="PLP-dependent transferases"/>
    <property type="match status" value="1"/>
</dbReference>
<dbReference type="CDD" id="cd00613">
    <property type="entry name" value="GDC-P"/>
    <property type="match status" value="1"/>
</dbReference>